<comment type="subunit">
    <text evidence="6">Homodimer. Heterotetramer of two MnmE and two MnmG subunits.</text>
</comment>
<keyword evidence="6" id="KW-0460">Magnesium</keyword>
<comment type="cofactor">
    <cofactor evidence="6">
        <name>K(+)</name>
        <dbReference type="ChEBI" id="CHEBI:29103"/>
    </cofactor>
    <text evidence="6">Binds 1 potassium ion per subunit.</text>
</comment>
<keyword evidence="5 6" id="KW-0342">GTP-binding</keyword>
<feature type="binding site" evidence="6">
    <location>
        <begin position="276"/>
        <end position="279"/>
    </location>
    <ligand>
        <name>GTP</name>
        <dbReference type="ChEBI" id="CHEBI:37565"/>
    </ligand>
</feature>
<dbReference type="InterPro" id="IPR006073">
    <property type="entry name" value="GTP-bd"/>
</dbReference>
<dbReference type="AlphaFoldDB" id="A0A139SQN1"/>
<feature type="binding site" evidence="6">
    <location>
        <begin position="232"/>
        <end position="237"/>
    </location>
    <ligand>
        <name>GTP</name>
        <dbReference type="ChEBI" id="CHEBI:37565"/>
    </ligand>
</feature>
<dbReference type="NCBIfam" id="TIGR00231">
    <property type="entry name" value="small_GTP"/>
    <property type="match status" value="1"/>
</dbReference>
<dbReference type="PROSITE" id="PS51709">
    <property type="entry name" value="G_TRME"/>
    <property type="match status" value="1"/>
</dbReference>
<name>A0A139SQN1_9BACT</name>
<dbReference type="Gene3D" id="3.40.50.300">
    <property type="entry name" value="P-loop containing nucleotide triphosphate hydrolases"/>
    <property type="match status" value="1"/>
</dbReference>
<evidence type="ECO:0000313" key="9">
    <source>
        <dbReference type="EMBL" id="KXU36886.1"/>
    </source>
</evidence>
<dbReference type="STRING" id="1548208.AXK12_02735"/>
<keyword evidence="6" id="KW-0963">Cytoplasm</keyword>
<comment type="similarity">
    <text evidence="1 6 7">Belongs to the TRAFAC class TrmE-Era-EngA-EngB-Septin-like GTPase superfamily. TrmE GTPase family.</text>
</comment>
<dbReference type="InterPro" id="IPR027266">
    <property type="entry name" value="TrmE/GcvT-like"/>
</dbReference>
<dbReference type="GO" id="GO:0003924">
    <property type="term" value="F:GTPase activity"/>
    <property type="evidence" value="ECO:0007669"/>
    <property type="project" value="UniProtKB-UniRule"/>
</dbReference>
<accession>A0A139SQN1</accession>
<dbReference type="CDD" id="cd14858">
    <property type="entry name" value="TrmE_N"/>
    <property type="match status" value="1"/>
</dbReference>
<evidence type="ECO:0000256" key="6">
    <source>
        <dbReference type="HAMAP-Rule" id="MF_00379"/>
    </source>
</evidence>
<feature type="binding site" evidence="6">
    <location>
        <begin position="251"/>
        <end position="257"/>
    </location>
    <ligand>
        <name>GTP</name>
        <dbReference type="ChEBI" id="CHEBI:37565"/>
    </ligand>
</feature>
<keyword evidence="3 6" id="KW-0547">Nucleotide-binding</keyword>
<dbReference type="EC" id="3.6.-.-" evidence="6"/>
<dbReference type="InterPro" id="IPR031168">
    <property type="entry name" value="G_TrmE"/>
</dbReference>
<comment type="function">
    <text evidence="6">Exhibits a very high intrinsic GTPase hydrolysis rate. Involved in the addition of a carboxymethylaminomethyl (cmnm) group at the wobble position (U34) of certain tRNAs, forming tRNA-cmnm(5)s(2)U34.</text>
</comment>
<dbReference type="InterPro" id="IPR018948">
    <property type="entry name" value="GTP-bd_TrmE_N"/>
</dbReference>
<dbReference type="GO" id="GO:0002098">
    <property type="term" value="P:tRNA wobble uridine modification"/>
    <property type="evidence" value="ECO:0007669"/>
    <property type="project" value="TreeGrafter"/>
</dbReference>
<dbReference type="Gene3D" id="3.30.1360.120">
    <property type="entry name" value="Probable tRNA modification gtpase trme, domain 1"/>
    <property type="match status" value="1"/>
</dbReference>
<proteinExistence type="inferred from homology"/>
<comment type="caution">
    <text evidence="6">Lacks conserved residue(s) required for the propagation of feature annotation.</text>
</comment>
<gene>
    <name evidence="6" type="primary">mnmE</name>
    <name evidence="6" type="synonym">trmE</name>
    <name evidence="9" type="ORF">AXK12_02735</name>
</gene>
<feature type="binding site" evidence="6">
    <location>
        <position position="257"/>
    </location>
    <ligand>
        <name>Mg(2+)</name>
        <dbReference type="ChEBI" id="CHEBI:18420"/>
    </ligand>
</feature>
<evidence type="ECO:0000256" key="5">
    <source>
        <dbReference type="ARBA" id="ARBA00023134"/>
    </source>
</evidence>
<dbReference type="InterPro" id="IPR025867">
    <property type="entry name" value="MnmE_helical"/>
</dbReference>
<dbReference type="NCBIfam" id="NF003661">
    <property type="entry name" value="PRK05291.1-3"/>
    <property type="match status" value="1"/>
</dbReference>
<dbReference type="InterPro" id="IPR027417">
    <property type="entry name" value="P-loop_NTPase"/>
</dbReference>
<protein>
    <recommendedName>
        <fullName evidence="6">tRNA modification GTPase MnmE</fullName>
        <ecNumber evidence="6">3.6.-.-</ecNumber>
    </recommendedName>
</protein>
<dbReference type="GO" id="GO:0030488">
    <property type="term" value="P:tRNA methylation"/>
    <property type="evidence" value="ECO:0007669"/>
    <property type="project" value="TreeGrafter"/>
</dbReference>
<comment type="subcellular location">
    <subcellularLocation>
        <location evidence="6">Cytoplasm</location>
    </subcellularLocation>
</comment>
<dbReference type="GO" id="GO:0046872">
    <property type="term" value="F:metal ion binding"/>
    <property type="evidence" value="ECO:0007669"/>
    <property type="project" value="UniProtKB-KW"/>
</dbReference>
<keyword evidence="6" id="KW-0479">Metal-binding</keyword>
<dbReference type="PANTHER" id="PTHR42714">
    <property type="entry name" value="TRNA MODIFICATION GTPASE GTPBP3"/>
    <property type="match status" value="1"/>
</dbReference>
<dbReference type="Pfam" id="PF01926">
    <property type="entry name" value="MMR_HSR1"/>
    <property type="match status" value="1"/>
</dbReference>
<evidence type="ECO:0000256" key="1">
    <source>
        <dbReference type="ARBA" id="ARBA00011043"/>
    </source>
</evidence>
<evidence type="ECO:0000256" key="3">
    <source>
        <dbReference type="ARBA" id="ARBA00022741"/>
    </source>
</evidence>
<dbReference type="Pfam" id="PF12631">
    <property type="entry name" value="MnmE_helical"/>
    <property type="match status" value="1"/>
</dbReference>
<dbReference type="InterPro" id="IPR005225">
    <property type="entry name" value="Small_GTP-bd"/>
</dbReference>
<dbReference type="CDD" id="cd04164">
    <property type="entry name" value="trmE"/>
    <property type="match status" value="1"/>
</dbReference>
<dbReference type="Gene3D" id="1.20.120.430">
    <property type="entry name" value="tRNA modification GTPase MnmE domain 2"/>
    <property type="match status" value="1"/>
</dbReference>
<dbReference type="Pfam" id="PF10396">
    <property type="entry name" value="TrmE_N"/>
    <property type="match status" value="1"/>
</dbReference>
<dbReference type="EMBL" id="LSZP01000019">
    <property type="protein sequence ID" value="KXU36886.1"/>
    <property type="molecule type" value="Genomic_DNA"/>
</dbReference>
<keyword evidence="4 6" id="KW-0630">Potassium</keyword>
<keyword evidence="2 6" id="KW-0819">tRNA processing</keyword>
<dbReference type="GO" id="GO:0005525">
    <property type="term" value="F:GTP binding"/>
    <property type="evidence" value="ECO:0007669"/>
    <property type="project" value="UniProtKB-UniRule"/>
</dbReference>
<dbReference type="NCBIfam" id="TIGR00450">
    <property type="entry name" value="mnmE_trmE_thdF"/>
    <property type="match status" value="1"/>
</dbReference>
<feature type="binding site" evidence="6">
    <location>
        <position position="236"/>
    </location>
    <ligand>
        <name>Mg(2+)</name>
        <dbReference type="ChEBI" id="CHEBI:18420"/>
    </ligand>
</feature>
<evidence type="ECO:0000256" key="2">
    <source>
        <dbReference type="ARBA" id="ARBA00022694"/>
    </source>
</evidence>
<evidence type="ECO:0000313" key="10">
    <source>
        <dbReference type="Proteomes" id="UP000071392"/>
    </source>
</evidence>
<organism evidence="9 10">
    <name type="scientific">Cephaloticoccus capnophilus</name>
    <dbReference type="NCBI Taxonomy" id="1548208"/>
    <lineage>
        <taxon>Bacteria</taxon>
        <taxon>Pseudomonadati</taxon>
        <taxon>Verrucomicrobiota</taxon>
        <taxon>Opitutia</taxon>
        <taxon>Opitutales</taxon>
        <taxon>Opitutaceae</taxon>
        <taxon>Cephaloticoccus</taxon>
    </lineage>
</organism>
<keyword evidence="10" id="KW-1185">Reference proteome</keyword>
<dbReference type="InterPro" id="IPR004520">
    <property type="entry name" value="GTPase_MnmE"/>
</dbReference>
<dbReference type="PANTHER" id="PTHR42714:SF2">
    <property type="entry name" value="TRNA MODIFICATION GTPASE GTPBP3, MITOCHONDRIAL"/>
    <property type="match status" value="1"/>
</dbReference>
<dbReference type="Proteomes" id="UP000071392">
    <property type="component" value="Unassembled WGS sequence"/>
</dbReference>
<dbReference type="GO" id="GO:0005737">
    <property type="term" value="C:cytoplasm"/>
    <property type="evidence" value="ECO:0007669"/>
    <property type="project" value="UniProtKB-SubCell"/>
</dbReference>
<keyword evidence="6" id="KW-0378">Hydrolase</keyword>
<dbReference type="SUPFAM" id="SSF116878">
    <property type="entry name" value="TrmE connector domain"/>
    <property type="match status" value="1"/>
</dbReference>
<evidence type="ECO:0000256" key="4">
    <source>
        <dbReference type="ARBA" id="ARBA00022958"/>
    </source>
</evidence>
<dbReference type="SUPFAM" id="SSF52540">
    <property type="entry name" value="P-loop containing nucleoside triphosphate hydrolases"/>
    <property type="match status" value="1"/>
</dbReference>
<dbReference type="HAMAP" id="MF_00379">
    <property type="entry name" value="GTPase_MnmE"/>
    <property type="match status" value="1"/>
</dbReference>
<evidence type="ECO:0000259" key="8">
    <source>
        <dbReference type="PROSITE" id="PS51709"/>
    </source>
</evidence>
<dbReference type="PRINTS" id="PR00326">
    <property type="entry name" value="GTP1OBG"/>
</dbReference>
<feature type="domain" description="TrmE-type G" evidence="8">
    <location>
        <begin position="222"/>
        <end position="385"/>
    </location>
</feature>
<reference evidence="9 10" key="1">
    <citation type="submission" date="2016-02" db="EMBL/GenBank/DDBJ databases">
        <authorList>
            <person name="Wen L."/>
            <person name="He K."/>
            <person name="Yang H."/>
        </authorList>
    </citation>
    <scope>NUCLEOTIDE SEQUENCE [LARGE SCALE GENOMIC DNA]</scope>
    <source>
        <strain evidence="9 10">CV41</strain>
    </source>
</reference>
<comment type="caution">
    <text evidence="9">The sequence shown here is derived from an EMBL/GenBank/DDBJ whole genome shotgun (WGS) entry which is preliminary data.</text>
</comment>
<evidence type="ECO:0000256" key="7">
    <source>
        <dbReference type="RuleBase" id="RU003313"/>
    </source>
</evidence>
<dbReference type="InterPro" id="IPR027368">
    <property type="entry name" value="MnmE_dom2"/>
</dbReference>
<sequence length="464" mass="49714">MFVPMLASKGDTIVALATPVGTSAIALLRVSGPLAEPIARQLLETVPPTSRTATRADYRDCSGALLDDVLLTLFRAPASYTGEDVLELSCHGNPFIAQKILEDLVARGCRHAAPGEFTQRAFLSGNMDLAQAEAVMDLIHARGERALAAANQQLRGALGRHMQALIDGLLAALARVEAYIDFPEEDLPPEDQDWLSEQIAKLQVSVSKLIQTNHYGNILRAGLRVALLGEPNVGKSSLLNALLGRDRALVSPTPGTTRDYLEEPLLLGGYAFRLIDTAGLNENPEAIEQQGIEKTLSLVDEADLLLLVIDASQPQPPTLPDSVVSALTPDRALLVANKTDLVATRSTTPLQSPSVLSPQLPRIATSALTETGLDALRAALVSHAESFHVEHGAELIAINARHADSLSRAKDGLVRALTQLRSQAPIELIASELRDTLDAFGEIAGRVDNERMLDQLFASFCIGK</sequence>